<feature type="compositionally biased region" description="Polar residues" evidence="3">
    <location>
        <begin position="205"/>
        <end position="214"/>
    </location>
</feature>
<feature type="domain" description="Peptidase C14 caspase" evidence="5">
    <location>
        <begin position="311"/>
        <end position="473"/>
    </location>
</feature>
<keyword evidence="2" id="KW-0788">Thiol protease</keyword>
<comment type="caution">
    <text evidence="6">The sequence shown here is derived from an EMBL/GenBank/DDBJ whole genome shotgun (WGS) entry which is preliminary data.</text>
</comment>
<accession>A0A8H3BPU8</accession>
<gene>
    <name evidence="6" type="ORF">RDB_LOCUS89384</name>
</gene>
<evidence type="ECO:0000256" key="1">
    <source>
        <dbReference type="ARBA" id="ARBA00022703"/>
    </source>
</evidence>
<dbReference type="EMBL" id="CAJMWX010001052">
    <property type="protein sequence ID" value="CAE6460817.1"/>
    <property type="molecule type" value="Genomic_DNA"/>
</dbReference>
<dbReference type="AlphaFoldDB" id="A0A8H3BPU8"/>
<dbReference type="InterPro" id="IPR029030">
    <property type="entry name" value="Caspase-like_dom_sf"/>
</dbReference>
<reference evidence="6" key="1">
    <citation type="submission" date="2021-01" db="EMBL/GenBank/DDBJ databases">
        <authorList>
            <person name="Kaushik A."/>
        </authorList>
    </citation>
    <scope>NUCLEOTIDE SEQUENCE</scope>
    <source>
        <strain evidence="6">AG4-R118</strain>
    </source>
</reference>
<dbReference type="SUPFAM" id="SSF52129">
    <property type="entry name" value="Caspase-like"/>
    <property type="match status" value="1"/>
</dbReference>
<feature type="transmembrane region" description="Helical" evidence="4">
    <location>
        <begin position="73"/>
        <end position="93"/>
    </location>
</feature>
<evidence type="ECO:0000256" key="2">
    <source>
        <dbReference type="ARBA" id="ARBA00022807"/>
    </source>
</evidence>
<dbReference type="GO" id="GO:0004197">
    <property type="term" value="F:cysteine-type endopeptidase activity"/>
    <property type="evidence" value="ECO:0007669"/>
    <property type="project" value="InterPro"/>
</dbReference>
<feature type="compositionally biased region" description="Polar residues" evidence="3">
    <location>
        <begin position="229"/>
        <end position="239"/>
    </location>
</feature>
<evidence type="ECO:0000313" key="6">
    <source>
        <dbReference type="EMBL" id="CAE6460817.1"/>
    </source>
</evidence>
<keyword evidence="2" id="KW-0378">Hydrolase</keyword>
<keyword evidence="1" id="KW-0053">Apoptosis</keyword>
<sequence length="630" mass="69348">MPTILPSPQFTPQIMAPVEVLTQLPLKRSAIIIETVSLACIRVSKRCIAREPHVSRALSGAQPPTATYHWHTLLLVLGVMLMVLLVFGVLALVTRDLCTGYVDEFDRGSTSSGDESKPLLRTAPSNTALHQNYQACHLNCAIDNQTQNEPLQLSNNPALQPLQLLSFILGEDEGPVMTSPVEGIDDPLELLTTVITRPSSILEQVSAATKTTDPTGFGTLDQDGIKSQMHGSTTQRGSGIPENQIQAQHLPPNKLPLDQANESRAQTAPCAKIRSPSLVKSLTGLVSMQQATIHILAVGMSWQGIGDGSRSILPGPLHDIEWLQNVFASQENFRFKSLIDSAATLEGVRQSLGDMHSAAGENDYLVVYFSGHGAENDSFELYDPKSPNDSVLLDEAILNKWIVEFRSETEKAPRPVYIIFDFCRPSLVEPRAELDRPDGVGVIWACSPTESALDLKLKGPDHCLPRSCFLLSLILTINDVSEDPNVPVVAHFTSRMKELVRVIRGSHCYRNKCQLPAPWRCCQCDVCPSEGPCTHHKHQGDLPFQVVSIGRVGGNPELAAVAKYIADRFPLHIKRAADQISKDNWVLYFNPSRALANKRPLNHNDHHPVMNSEIDNMARNMTVPVKLVRF</sequence>
<dbReference type="Proteomes" id="UP000663888">
    <property type="component" value="Unassembled WGS sequence"/>
</dbReference>
<proteinExistence type="predicted"/>
<keyword evidence="2" id="KW-0645">Protease</keyword>
<evidence type="ECO:0000256" key="3">
    <source>
        <dbReference type="SAM" id="MobiDB-lite"/>
    </source>
</evidence>
<protein>
    <recommendedName>
        <fullName evidence="5">Peptidase C14 caspase domain-containing protein</fullName>
    </recommendedName>
</protein>
<keyword evidence="4" id="KW-0472">Membrane</keyword>
<evidence type="ECO:0000259" key="5">
    <source>
        <dbReference type="Pfam" id="PF00656"/>
    </source>
</evidence>
<feature type="region of interest" description="Disordered" evidence="3">
    <location>
        <begin position="205"/>
        <end position="239"/>
    </location>
</feature>
<dbReference type="GO" id="GO:0006508">
    <property type="term" value="P:proteolysis"/>
    <property type="evidence" value="ECO:0007669"/>
    <property type="project" value="InterPro"/>
</dbReference>
<dbReference type="InterPro" id="IPR011600">
    <property type="entry name" value="Pept_C14_caspase"/>
</dbReference>
<dbReference type="Gene3D" id="3.40.50.1460">
    <property type="match status" value="1"/>
</dbReference>
<keyword evidence="4" id="KW-1133">Transmembrane helix</keyword>
<dbReference type="GO" id="GO:0006915">
    <property type="term" value="P:apoptotic process"/>
    <property type="evidence" value="ECO:0007669"/>
    <property type="project" value="UniProtKB-KW"/>
</dbReference>
<organism evidence="6 7">
    <name type="scientific">Rhizoctonia solani</name>
    <dbReference type="NCBI Taxonomy" id="456999"/>
    <lineage>
        <taxon>Eukaryota</taxon>
        <taxon>Fungi</taxon>
        <taxon>Dikarya</taxon>
        <taxon>Basidiomycota</taxon>
        <taxon>Agaricomycotina</taxon>
        <taxon>Agaricomycetes</taxon>
        <taxon>Cantharellales</taxon>
        <taxon>Ceratobasidiaceae</taxon>
        <taxon>Rhizoctonia</taxon>
    </lineage>
</organism>
<evidence type="ECO:0000313" key="7">
    <source>
        <dbReference type="Proteomes" id="UP000663888"/>
    </source>
</evidence>
<evidence type="ECO:0000256" key="4">
    <source>
        <dbReference type="SAM" id="Phobius"/>
    </source>
</evidence>
<dbReference type="Pfam" id="PF00656">
    <property type="entry name" value="Peptidase_C14"/>
    <property type="match status" value="1"/>
</dbReference>
<name>A0A8H3BPU8_9AGAM</name>
<keyword evidence="4" id="KW-0812">Transmembrane</keyword>